<dbReference type="EMBL" id="JAMPKK010000006">
    <property type="protein sequence ID" value="MEP0863768.1"/>
    <property type="molecule type" value="Genomic_DNA"/>
</dbReference>
<keyword evidence="4" id="KW-0378">Hydrolase</keyword>
<evidence type="ECO:0000256" key="4">
    <source>
        <dbReference type="ARBA" id="ARBA00022801"/>
    </source>
</evidence>
<dbReference type="Proteomes" id="UP001442494">
    <property type="component" value="Unassembled WGS sequence"/>
</dbReference>
<gene>
    <name evidence="7" type="ORF">NDI37_04720</name>
</gene>
<protein>
    <submittedName>
        <fullName evidence="7">Exodeoxyribonuclease III</fullName>
    </submittedName>
</protein>
<evidence type="ECO:0000256" key="1">
    <source>
        <dbReference type="ARBA" id="ARBA00001946"/>
    </source>
</evidence>
<reference evidence="7 8" key="1">
    <citation type="submission" date="2022-04" db="EMBL/GenBank/DDBJ databases">
        <title>Positive selection, recombination, and allopatry shape intraspecific diversity of widespread and dominant cyanobacteria.</title>
        <authorList>
            <person name="Wei J."/>
            <person name="Shu W."/>
            <person name="Hu C."/>
        </authorList>
    </citation>
    <scope>NUCLEOTIDE SEQUENCE [LARGE SCALE GENOMIC DNA]</scope>
    <source>
        <strain evidence="7 8">GB2-A5</strain>
    </source>
</reference>
<name>A0ABV0JK04_9CYAN</name>
<feature type="domain" description="Endonuclease/exonuclease/phosphatase" evidence="6">
    <location>
        <begin position="4"/>
        <end position="284"/>
    </location>
</feature>
<proteinExistence type="inferred from homology"/>
<evidence type="ECO:0000313" key="7">
    <source>
        <dbReference type="EMBL" id="MEP0863768.1"/>
    </source>
</evidence>
<keyword evidence="3" id="KW-0479">Metal-binding</keyword>
<comment type="cofactor">
    <cofactor evidence="1">
        <name>Mg(2+)</name>
        <dbReference type="ChEBI" id="CHEBI:18420"/>
    </cofactor>
</comment>
<evidence type="ECO:0000313" key="8">
    <source>
        <dbReference type="Proteomes" id="UP001442494"/>
    </source>
</evidence>
<sequence length="291" mass="33027">MKVATWNVNSVRTRLDHVVQWLQDNPVDVLCLQETKVVDKDFPRSPLESLGYYVYVSGQKSYNGVAILSRKPLEDVSAGFAPVLCRDTMPCPYSELDEQKRVITGVVDGVRILNLYVPNGSAVGSEKYEYKLLWLKTLREYLHLICSGSETPAQIGESPHPKSDPPDKLGGFQDLTSLCMCGDFNIAPEDRDIHDPASYKGRIMASEAERQALSSILELGLADAFRKFTIETGHYSWWDYRAGAFRRNWGWRIDHHYLTPDLYERSKSCTIDVTPRQLPQPSDHTPVIVEF</sequence>
<comment type="caution">
    <text evidence="7">The sequence shown here is derived from an EMBL/GenBank/DDBJ whole genome shotgun (WGS) entry which is preliminary data.</text>
</comment>
<dbReference type="NCBIfam" id="TIGR00633">
    <property type="entry name" value="xth"/>
    <property type="match status" value="2"/>
</dbReference>
<evidence type="ECO:0000256" key="2">
    <source>
        <dbReference type="ARBA" id="ARBA00007092"/>
    </source>
</evidence>
<organism evidence="7 8">
    <name type="scientific">Funiculus sociatus GB2-A5</name>
    <dbReference type="NCBI Taxonomy" id="2933946"/>
    <lineage>
        <taxon>Bacteria</taxon>
        <taxon>Bacillati</taxon>
        <taxon>Cyanobacteriota</taxon>
        <taxon>Cyanophyceae</taxon>
        <taxon>Coleofasciculales</taxon>
        <taxon>Coleofasciculaceae</taxon>
        <taxon>Funiculus</taxon>
    </lineage>
</organism>
<keyword evidence="8" id="KW-1185">Reference proteome</keyword>
<dbReference type="PANTHER" id="PTHR43250">
    <property type="entry name" value="EXODEOXYRIBONUCLEASE III"/>
    <property type="match status" value="1"/>
</dbReference>
<dbReference type="CDD" id="cd09086">
    <property type="entry name" value="ExoIII-like_AP-endo"/>
    <property type="match status" value="1"/>
</dbReference>
<evidence type="ECO:0000256" key="5">
    <source>
        <dbReference type="ARBA" id="ARBA00022842"/>
    </source>
</evidence>
<dbReference type="PANTHER" id="PTHR43250:SF2">
    <property type="entry name" value="EXODEOXYRIBONUCLEASE III"/>
    <property type="match status" value="1"/>
</dbReference>
<dbReference type="RefSeq" id="WP_190422678.1">
    <property type="nucleotide sequence ID" value="NZ_JAMPKK010000006.1"/>
</dbReference>
<comment type="similarity">
    <text evidence="2">Belongs to the DNA repair enzymes AP/ExoA family.</text>
</comment>
<accession>A0ABV0JK04</accession>
<dbReference type="InterPro" id="IPR005135">
    <property type="entry name" value="Endo/exonuclease/phosphatase"/>
</dbReference>
<dbReference type="PROSITE" id="PS51435">
    <property type="entry name" value="AP_NUCLEASE_F1_4"/>
    <property type="match status" value="1"/>
</dbReference>
<dbReference type="Pfam" id="PF03372">
    <property type="entry name" value="Exo_endo_phos"/>
    <property type="match status" value="1"/>
</dbReference>
<keyword evidence="5" id="KW-0460">Magnesium</keyword>
<evidence type="ECO:0000256" key="3">
    <source>
        <dbReference type="ARBA" id="ARBA00022723"/>
    </source>
</evidence>
<dbReference type="InterPro" id="IPR036691">
    <property type="entry name" value="Endo/exonu/phosph_ase_sf"/>
</dbReference>
<dbReference type="InterPro" id="IPR004808">
    <property type="entry name" value="AP_endonuc_1"/>
</dbReference>
<dbReference type="SUPFAM" id="SSF56219">
    <property type="entry name" value="DNase I-like"/>
    <property type="match status" value="1"/>
</dbReference>
<evidence type="ECO:0000259" key="6">
    <source>
        <dbReference type="Pfam" id="PF03372"/>
    </source>
</evidence>
<dbReference type="Gene3D" id="3.60.10.10">
    <property type="entry name" value="Endonuclease/exonuclease/phosphatase"/>
    <property type="match status" value="1"/>
</dbReference>
<dbReference type="InterPro" id="IPR037493">
    <property type="entry name" value="ExoIII-like"/>
</dbReference>